<keyword evidence="3" id="KW-1185">Reference proteome</keyword>
<keyword evidence="1" id="KW-0732">Signal</keyword>
<evidence type="ECO:0000313" key="3">
    <source>
        <dbReference type="Proteomes" id="UP000184512"/>
    </source>
</evidence>
<gene>
    <name evidence="2" type="ORF">SAMN02745244_02277</name>
</gene>
<evidence type="ECO:0000313" key="2">
    <source>
        <dbReference type="EMBL" id="SHJ33460.1"/>
    </source>
</evidence>
<evidence type="ECO:0000256" key="1">
    <source>
        <dbReference type="SAM" id="SignalP"/>
    </source>
</evidence>
<feature type="signal peptide" evidence="1">
    <location>
        <begin position="1"/>
        <end position="27"/>
    </location>
</feature>
<proteinExistence type="predicted"/>
<sequence length="482" mass="50312">MKRTLSVGVASALLLGGAVLAAPSAQAAEPTTYAVMLLQPTRGNPDAQAHGINRRGDVVGTSMQDGLSVDGGGAATLWKSRSGRGTSISMNWPGEEAIDISGNGVVVGNYAMVSPRAFWRSGNTTTEIEHDGTTIRAKRISENGRAVLNIEYLNNRLFIATSPTAKVELAPPAASSAPAGAGISDNGRRVAGSATYRNASVPVLWNDGVPTRFALPAGAAHASISAVNDAGVSGGCASISATLTAFRFTANGSATRLPGLSGYTSACASAVSNNGTLAGTAFTRVDGDSRAVVWVDGAARNLNDQVAQRSGYTLLTAEDINASGQIVGTARLANGTTRGYIATPSTASSIYTAPGYHQFNGRLWRTNCEPYSQTSRCTTEIIATTVQVVGGRYQRVTGWTFNNLTYTPSAESLWVGNPLARTGSWTNQGRQWKTECKTPATGRNACRSYIYATVVSATAKPGGGYTYASSNQWLFNNIVHFS</sequence>
<protein>
    <submittedName>
        <fullName evidence="2">Probable extracellular repeat, HAF family</fullName>
    </submittedName>
</protein>
<dbReference type="EMBL" id="FQZG01000040">
    <property type="protein sequence ID" value="SHJ33460.1"/>
    <property type="molecule type" value="Genomic_DNA"/>
</dbReference>
<name>A0A1M6IGA9_9ACTN</name>
<dbReference type="AlphaFoldDB" id="A0A1M6IGA9"/>
<accession>A0A1M6IGA9</accession>
<organism evidence="2 3">
    <name type="scientific">Tessaracoccus bendigoensis DSM 12906</name>
    <dbReference type="NCBI Taxonomy" id="1123357"/>
    <lineage>
        <taxon>Bacteria</taxon>
        <taxon>Bacillati</taxon>
        <taxon>Actinomycetota</taxon>
        <taxon>Actinomycetes</taxon>
        <taxon>Propionibacteriales</taxon>
        <taxon>Propionibacteriaceae</taxon>
        <taxon>Tessaracoccus</taxon>
    </lineage>
</organism>
<feature type="chain" id="PRO_5012703124" evidence="1">
    <location>
        <begin position="28"/>
        <end position="482"/>
    </location>
</feature>
<reference evidence="2 3" key="1">
    <citation type="submission" date="2016-11" db="EMBL/GenBank/DDBJ databases">
        <authorList>
            <person name="Jaros S."/>
            <person name="Januszkiewicz K."/>
            <person name="Wedrychowicz H."/>
        </authorList>
    </citation>
    <scope>NUCLEOTIDE SEQUENCE [LARGE SCALE GENOMIC DNA]</scope>
    <source>
        <strain evidence="2 3">DSM 12906</strain>
    </source>
</reference>
<dbReference type="Proteomes" id="UP000184512">
    <property type="component" value="Unassembled WGS sequence"/>
</dbReference>